<dbReference type="Proteomes" id="UP000245778">
    <property type="component" value="Unassembled WGS sequence"/>
</dbReference>
<reference evidence="1 2" key="1">
    <citation type="submission" date="2018-04" db="EMBL/GenBank/DDBJ databases">
        <title>Genomic Encyclopedia of Type Strains, Phase IV (KMG-IV): sequencing the most valuable type-strain genomes for metagenomic binning, comparative biology and taxonomic classification.</title>
        <authorList>
            <person name="Goeker M."/>
        </authorList>
    </citation>
    <scope>NUCLEOTIDE SEQUENCE [LARGE SCALE GENOMIC DNA]</scope>
    <source>
        <strain evidence="1 2">DSM 26588</strain>
    </source>
</reference>
<dbReference type="AlphaFoldDB" id="A0A2U1BFG2"/>
<protein>
    <submittedName>
        <fullName evidence="1">Uncharacterized protein</fullName>
    </submittedName>
</protein>
<sequence length="175" mass="19500">MNLHNVILPPRERGRVATLREIESAMLQGAQAIFPVVGECLEGAGVQDGGWVAVDFTKYPAPRYKSKDGDDSEDLCLCYAAFPGAPGPRVMCKAYCGVWGHWQMVGTRYKHLWEGRDKLRMNCAMPALRIFGVIFGSWSRAGKLLWERAPESFPDRLDHTPSIGGDVMPWMEATV</sequence>
<evidence type="ECO:0000313" key="1">
    <source>
        <dbReference type="EMBL" id="PVY47337.1"/>
    </source>
</evidence>
<proteinExistence type="predicted"/>
<organism evidence="1 2">
    <name type="scientific">Intestinimonas butyriciproducens</name>
    <dbReference type="NCBI Taxonomy" id="1297617"/>
    <lineage>
        <taxon>Bacteria</taxon>
        <taxon>Bacillati</taxon>
        <taxon>Bacillota</taxon>
        <taxon>Clostridia</taxon>
        <taxon>Eubacteriales</taxon>
        <taxon>Intestinimonas</taxon>
    </lineage>
</organism>
<name>A0A2U1BFG2_9FIRM</name>
<accession>A0A2U1BFG2</accession>
<dbReference type="EMBL" id="QEKK01000010">
    <property type="protein sequence ID" value="PVY47337.1"/>
    <property type="molecule type" value="Genomic_DNA"/>
</dbReference>
<comment type="caution">
    <text evidence="1">The sequence shown here is derived from an EMBL/GenBank/DDBJ whole genome shotgun (WGS) entry which is preliminary data.</text>
</comment>
<evidence type="ECO:0000313" key="2">
    <source>
        <dbReference type="Proteomes" id="UP000245778"/>
    </source>
</evidence>
<gene>
    <name evidence="1" type="ORF">C7373_11064</name>
</gene>